<protein>
    <submittedName>
        <fullName evidence="2">SWM histone demethylase complex subunit phf2</fullName>
    </submittedName>
</protein>
<name>A0AAE1H1X7_9NEOP</name>
<evidence type="ECO:0000256" key="1">
    <source>
        <dbReference type="SAM" id="MobiDB-lite"/>
    </source>
</evidence>
<sequence length="175" mass="19409">MTDDLKKYIIISPDQLARLMGREAKRSQELNDAKNSALTTAERQAEKIGPHLAYNYFTGAQRQYLEHEARERTTPLTFYADGAAMGPQSESAAPPSHPPPAPSSPPPPAPLAPPAPRRRARPAAPQQRKKKKSRAHIEKLRQDKDTAEGALTPLGGPLRSWLRLHDVARLVRMTE</sequence>
<gene>
    <name evidence="2" type="ORF">KUF71_022498</name>
</gene>
<dbReference type="AlphaFoldDB" id="A0AAE1H1X7"/>
<dbReference type="EMBL" id="JAHWGI010000308">
    <property type="protein sequence ID" value="KAK3913044.1"/>
    <property type="molecule type" value="Genomic_DNA"/>
</dbReference>
<keyword evidence="3" id="KW-1185">Reference proteome</keyword>
<feature type="compositionally biased region" description="Polar residues" evidence="1">
    <location>
        <begin position="33"/>
        <end position="42"/>
    </location>
</feature>
<feature type="compositionally biased region" description="Basic and acidic residues" evidence="1">
    <location>
        <begin position="135"/>
        <end position="147"/>
    </location>
</feature>
<comment type="caution">
    <text evidence="2">The sequence shown here is derived from an EMBL/GenBank/DDBJ whole genome shotgun (WGS) entry which is preliminary data.</text>
</comment>
<feature type="compositionally biased region" description="Pro residues" evidence="1">
    <location>
        <begin position="95"/>
        <end position="115"/>
    </location>
</feature>
<reference evidence="2" key="1">
    <citation type="submission" date="2021-07" db="EMBL/GenBank/DDBJ databases">
        <authorList>
            <person name="Catto M.A."/>
            <person name="Jacobson A."/>
            <person name="Kennedy G."/>
            <person name="Labadie P."/>
            <person name="Hunt B.G."/>
            <person name="Srinivasan R."/>
        </authorList>
    </citation>
    <scope>NUCLEOTIDE SEQUENCE</scope>
    <source>
        <strain evidence="2">PL_HMW_Pooled</strain>
        <tissue evidence="2">Head</tissue>
    </source>
</reference>
<proteinExistence type="predicted"/>
<accession>A0AAE1H1X7</accession>
<feature type="region of interest" description="Disordered" evidence="1">
    <location>
        <begin position="66"/>
        <end position="156"/>
    </location>
</feature>
<evidence type="ECO:0000313" key="3">
    <source>
        <dbReference type="Proteomes" id="UP001219518"/>
    </source>
</evidence>
<reference evidence="2" key="2">
    <citation type="journal article" date="2023" name="BMC Genomics">
        <title>Pest status, molecular evolution, and epigenetic factors derived from the genome assembly of Frankliniella fusca, a thysanopteran phytovirus vector.</title>
        <authorList>
            <person name="Catto M.A."/>
            <person name="Labadie P.E."/>
            <person name="Jacobson A.L."/>
            <person name="Kennedy G.G."/>
            <person name="Srinivasan R."/>
            <person name="Hunt B.G."/>
        </authorList>
    </citation>
    <scope>NUCLEOTIDE SEQUENCE</scope>
    <source>
        <strain evidence="2">PL_HMW_Pooled</strain>
    </source>
</reference>
<organism evidence="2 3">
    <name type="scientific">Frankliniella fusca</name>
    <dbReference type="NCBI Taxonomy" id="407009"/>
    <lineage>
        <taxon>Eukaryota</taxon>
        <taxon>Metazoa</taxon>
        <taxon>Ecdysozoa</taxon>
        <taxon>Arthropoda</taxon>
        <taxon>Hexapoda</taxon>
        <taxon>Insecta</taxon>
        <taxon>Pterygota</taxon>
        <taxon>Neoptera</taxon>
        <taxon>Paraneoptera</taxon>
        <taxon>Thysanoptera</taxon>
        <taxon>Terebrantia</taxon>
        <taxon>Thripoidea</taxon>
        <taxon>Thripidae</taxon>
        <taxon>Frankliniella</taxon>
    </lineage>
</organism>
<dbReference type="Proteomes" id="UP001219518">
    <property type="component" value="Unassembled WGS sequence"/>
</dbReference>
<feature type="region of interest" description="Disordered" evidence="1">
    <location>
        <begin position="22"/>
        <end position="50"/>
    </location>
</feature>
<evidence type="ECO:0000313" key="2">
    <source>
        <dbReference type="EMBL" id="KAK3913044.1"/>
    </source>
</evidence>
<feature type="compositionally biased region" description="Basic residues" evidence="1">
    <location>
        <begin position="116"/>
        <end position="134"/>
    </location>
</feature>
<feature type="compositionally biased region" description="Basic and acidic residues" evidence="1">
    <location>
        <begin position="22"/>
        <end position="32"/>
    </location>
</feature>